<evidence type="ECO:0000313" key="5">
    <source>
        <dbReference type="Proteomes" id="UP000609323"/>
    </source>
</evidence>
<organism evidence="4 5">
    <name type="scientific">Paenibacillus physcomitrellae</name>
    <dbReference type="NCBI Taxonomy" id="1619311"/>
    <lineage>
        <taxon>Bacteria</taxon>
        <taxon>Bacillati</taxon>
        <taxon>Bacillota</taxon>
        <taxon>Bacilli</taxon>
        <taxon>Bacillales</taxon>
        <taxon>Paenibacillaceae</taxon>
        <taxon>Paenibacillus</taxon>
    </lineage>
</organism>
<gene>
    <name evidence="4" type="ORF">GCM10010917_10930</name>
</gene>
<dbReference type="Proteomes" id="UP000609323">
    <property type="component" value="Unassembled WGS sequence"/>
</dbReference>
<comment type="similarity">
    <text evidence="1">Belongs to the GppA/Ppx family.</text>
</comment>
<sequence length="508" mass="56470">MNHNSNMGIIDIGSNSIRLVIYEIEPGGCYRIIYENKYSARLSREVAPDGTIPRSHLDAAVNILNQFKMICRDFRTTHIRAAATAAIRNAANAEEIIGWLEADTGLVIERVSGEREAYYGFLGVLQSMDVQDGMIVDIGGGSTELTLFRNRKLLHSISIPLGAVNGLARFATEEQWDKSQIEALRAEIRQALEPLGWPQSNPGLPLIGLGGTIRTLAKIHQRQTKYSLPAVHHYEMEGKTVDGMAELLPSESSSFRKKLPGLSKDRADLIVPGLLILQTVFHTIQADRYIVSGAGLRDGLFRDWFAPKEPVVADALKTSVQNMLRFGPPAPEASLEATYKDMFKIYKALEHKEPDERDTAVMYTAAMLSDSGILINYYKSSQHAVYRIMYGGIYGLSHREALLSAITADYHPKKRTPQLLEQHADILKSSDTERVHRLGSLLILAKAIRSAPVVEDISVKTANGSLHVQMHCTAEPLVQNNRLEEACKDLEEAWKIKLTWSNLEVSKG</sequence>
<dbReference type="InterPro" id="IPR043129">
    <property type="entry name" value="ATPase_NBD"/>
</dbReference>
<evidence type="ECO:0000256" key="1">
    <source>
        <dbReference type="ARBA" id="ARBA00007125"/>
    </source>
</evidence>
<keyword evidence="5" id="KW-1185">Reference proteome</keyword>
<feature type="domain" description="Ppx/GppA phosphatase N-terminal" evidence="2">
    <location>
        <begin position="20"/>
        <end position="304"/>
    </location>
</feature>
<feature type="domain" description="Ppx/GppA phosphatase C-terminal" evidence="3">
    <location>
        <begin position="338"/>
        <end position="484"/>
    </location>
</feature>
<comment type="caution">
    <text evidence="4">The sequence shown here is derived from an EMBL/GenBank/DDBJ whole genome shotgun (WGS) entry which is preliminary data.</text>
</comment>
<evidence type="ECO:0000313" key="4">
    <source>
        <dbReference type="EMBL" id="GGA27816.1"/>
    </source>
</evidence>
<proteinExistence type="inferred from homology"/>
<evidence type="ECO:0000259" key="3">
    <source>
        <dbReference type="Pfam" id="PF21447"/>
    </source>
</evidence>
<dbReference type="SUPFAM" id="SSF109604">
    <property type="entry name" value="HD-domain/PDEase-like"/>
    <property type="match status" value="1"/>
</dbReference>
<dbReference type="Gene3D" id="3.30.420.40">
    <property type="match status" value="1"/>
</dbReference>
<dbReference type="EMBL" id="BMHF01000002">
    <property type="protein sequence ID" value="GGA27816.1"/>
    <property type="molecule type" value="Genomic_DNA"/>
</dbReference>
<dbReference type="InterPro" id="IPR003695">
    <property type="entry name" value="Ppx_GppA_N"/>
</dbReference>
<dbReference type="PANTHER" id="PTHR30005:SF0">
    <property type="entry name" value="RETROGRADE REGULATION PROTEIN 2"/>
    <property type="match status" value="1"/>
</dbReference>
<evidence type="ECO:0000259" key="2">
    <source>
        <dbReference type="Pfam" id="PF02541"/>
    </source>
</evidence>
<dbReference type="InterPro" id="IPR048950">
    <property type="entry name" value="Ppx_GppA_C"/>
</dbReference>
<accession>A0ABQ1FRC7</accession>
<reference evidence="5" key="1">
    <citation type="journal article" date="2019" name="Int. J. Syst. Evol. Microbiol.">
        <title>The Global Catalogue of Microorganisms (GCM) 10K type strain sequencing project: providing services to taxonomists for standard genome sequencing and annotation.</title>
        <authorList>
            <consortium name="The Broad Institute Genomics Platform"/>
            <consortium name="The Broad Institute Genome Sequencing Center for Infectious Disease"/>
            <person name="Wu L."/>
            <person name="Ma J."/>
        </authorList>
    </citation>
    <scope>NUCLEOTIDE SEQUENCE [LARGE SCALE GENOMIC DNA]</scope>
    <source>
        <strain evidence="5">CGMCC 1.15044</strain>
    </source>
</reference>
<protein>
    <submittedName>
        <fullName evidence="4">Exopolyphosphatase</fullName>
    </submittedName>
</protein>
<dbReference type="InterPro" id="IPR050273">
    <property type="entry name" value="GppA/Ppx_hydrolase"/>
</dbReference>
<dbReference type="Gene3D" id="1.10.3210.10">
    <property type="entry name" value="Hypothetical protein af1432"/>
    <property type="match status" value="1"/>
</dbReference>
<dbReference type="Pfam" id="PF21447">
    <property type="entry name" value="Ppx-GppA_III"/>
    <property type="match status" value="1"/>
</dbReference>
<name>A0ABQ1FRC7_9BACL</name>
<dbReference type="PANTHER" id="PTHR30005">
    <property type="entry name" value="EXOPOLYPHOSPHATASE"/>
    <property type="match status" value="1"/>
</dbReference>
<dbReference type="SUPFAM" id="SSF53067">
    <property type="entry name" value="Actin-like ATPase domain"/>
    <property type="match status" value="2"/>
</dbReference>
<dbReference type="RefSeq" id="WP_157739624.1">
    <property type="nucleotide sequence ID" value="NZ_BMHF01000002.1"/>
</dbReference>
<dbReference type="CDD" id="cd24052">
    <property type="entry name" value="ASKHA_NBD_HpPPX-GppA-like"/>
    <property type="match status" value="1"/>
</dbReference>
<dbReference type="Pfam" id="PF02541">
    <property type="entry name" value="Ppx-GppA"/>
    <property type="match status" value="1"/>
</dbReference>
<dbReference type="Gene3D" id="3.30.420.150">
    <property type="entry name" value="Exopolyphosphatase. Domain 2"/>
    <property type="match status" value="1"/>
</dbReference>